<protein>
    <recommendedName>
        <fullName evidence="2">Tail tube protein</fullName>
    </recommendedName>
</protein>
<organism evidence="1">
    <name type="scientific">marine metagenome</name>
    <dbReference type="NCBI Taxonomy" id="408172"/>
    <lineage>
        <taxon>unclassified sequences</taxon>
        <taxon>metagenomes</taxon>
        <taxon>ecological metagenomes</taxon>
    </lineage>
</organism>
<accession>A0A381WH24</accession>
<dbReference type="EMBL" id="UINC01011792">
    <property type="protein sequence ID" value="SVA51815.1"/>
    <property type="molecule type" value="Genomic_DNA"/>
</dbReference>
<proteinExistence type="predicted"/>
<name>A0A381WH24_9ZZZZ</name>
<evidence type="ECO:0000313" key="1">
    <source>
        <dbReference type="EMBL" id="SVA51815.1"/>
    </source>
</evidence>
<dbReference type="AlphaFoldDB" id="A0A381WH24"/>
<evidence type="ECO:0008006" key="2">
    <source>
        <dbReference type="Google" id="ProtNLM"/>
    </source>
</evidence>
<reference evidence="1" key="1">
    <citation type="submission" date="2018-05" db="EMBL/GenBank/DDBJ databases">
        <authorList>
            <person name="Lanie J.A."/>
            <person name="Ng W.-L."/>
            <person name="Kazmierczak K.M."/>
            <person name="Andrzejewski T.M."/>
            <person name="Davidsen T.M."/>
            <person name="Wayne K.J."/>
            <person name="Tettelin H."/>
            <person name="Glass J.I."/>
            <person name="Rusch D."/>
            <person name="Podicherti R."/>
            <person name="Tsui H.-C.T."/>
            <person name="Winkler M.E."/>
        </authorList>
    </citation>
    <scope>NUCLEOTIDE SEQUENCE</scope>
</reference>
<sequence length="177" mass="19794">MANIDDFKANLIGGGARANQFRVTITPPPGIAIGLDVRRTSFLVRSSNLPAQTLGEITVPFRGRNIYIAGDRTFDDTWTTTFLNDTDFMVRNSMERWSNGINDLADNTGVVAPADYQTDLTVEQLDRDDTVLKTYIFRSAWPTTIAAVELSSDTADAIEEFEVTWRYQHFEASAVNF</sequence>
<gene>
    <name evidence="1" type="ORF">METZ01_LOCUS104669</name>
</gene>